<name>A0A0L0F5Y6_9EUKA</name>
<organism evidence="2 3">
    <name type="scientific">Sphaeroforma arctica JP610</name>
    <dbReference type="NCBI Taxonomy" id="667725"/>
    <lineage>
        <taxon>Eukaryota</taxon>
        <taxon>Ichthyosporea</taxon>
        <taxon>Ichthyophonida</taxon>
        <taxon>Sphaeroforma</taxon>
    </lineage>
</organism>
<protein>
    <submittedName>
        <fullName evidence="2">Uncharacterized protein</fullName>
    </submittedName>
</protein>
<dbReference type="EMBL" id="KQ247548">
    <property type="protein sequence ID" value="KNC72120.1"/>
    <property type="molecule type" value="Genomic_DNA"/>
</dbReference>
<evidence type="ECO:0000256" key="1">
    <source>
        <dbReference type="SAM" id="MobiDB-lite"/>
    </source>
</evidence>
<accession>A0A0L0F5Y6</accession>
<feature type="compositionally biased region" description="Polar residues" evidence="1">
    <location>
        <begin position="11"/>
        <end position="40"/>
    </location>
</feature>
<sequence>MPHDTPRSDVAYTSVSSNTDSATDFSRNNSRSNDAEQNPNRLSTTRSSGLRSRTNPNTMRLRRRPSEESLNAYEEEFDGGRRDSFDTEVVDGVRAQFYK</sequence>
<dbReference type="GeneID" id="25915835"/>
<feature type="region of interest" description="Disordered" evidence="1">
    <location>
        <begin position="1"/>
        <end position="83"/>
    </location>
</feature>
<feature type="compositionally biased region" description="Low complexity" evidence="1">
    <location>
        <begin position="41"/>
        <end position="54"/>
    </location>
</feature>
<gene>
    <name evidence="2" type="ORF">SARC_15331</name>
</gene>
<dbReference type="RefSeq" id="XP_014146022.1">
    <property type="nucleotide sequence ID" value="XM_014290547.1"/>
</dbReference>
<keyword evidence="3" id="KW-1185">Reference proteome</keyword>
<proteinExistence type="predicted"/>
<feature type="non-terminal residue" evidence="2">
    <location>
        <position position="99"/>
    </location>
</feature>
<evidence type="ECO:0000313" key="2">
    <source>
        <dbReference type="EMBL" id="KNC72120.1"/>
    </source>
</evidence>
<dbReference type="AlphaFoldDB" id="A0A0L0F5Y6"/>
<dbReference type="Proteomes" id="UP000054560">
    <property type="component" value="Unassembled WGS sequence"/>
</dbReference>
<reference evidence="2 3" key="1">
    <citation type="submission" date="2011-02" db="EMBL/GenBank/DDBJ databases">
        <title>The Genome Sequence of Sphaeroforma arctica JP610.</title>
        <authorList>
            <consortium name="The Broad Institute Genome Sequencing Platform"/>
            <person name="Russ C."/>
            <person name="Cuomo C."/>
            <person name="Young S.K."/>
            <person name="Zeng Q."/>
            <person name="Gargeya S."/>
            <person name="Alvarado L."/>
            <person name="Berlin A."/>
            <person name="Chapman S.B."/>
            <person name="Chen Z."/>
            <person name="Freedman E."/>
            <person name="Gellesch M."/>
            <person name="Goldberg J."/>
            <person name="Griggs A."/>
            <person name="Gujja S."/>
            <person name="Heilman E."/>
            <person name="Heiman D."/>
            <person name="Howarth C."/>
            <person name="Mehta T."/>
            <person name="Neiman D."/>
            <person name="Pearson M."/>
            <person name="Roberts A."/>
            <person name="Saif S."/>
            <person name="Shea T."/>
            <person name="Shenoy N."/>
            <person name="Sisk P."/>
            <person name="Stolte C."/>
            <person name="Sykes S."/>
            <person name="White J."/>
            <person name="Yandava C."/>
            <person name="Burger G."/>
            <person name="Gray M.W."/>
            <person name="Holland P.W.H."/>
            <person name="King N."/>
            <person name="Lang F.B.F."/>
            <person name="Roger A.J."/>
            <person name="Ruiz-Trillo I."/>
            <person name="Haas B."/>
            <person name="Nusbaum C."/>
            <person name="Birren B."/>
        </authorList>
    </citation>
    <scope>NUCLEOTIDE SEQUENCE [LARGE SCALE GENOMIC DNA]</scope>
    <source>
        <strain evidence="2 3">JP610</strain>
    </source>
</reference>
<evidence type="ECO:0000313" key="3">
    <source>
        <dbReference type="Proteomes" id="UP000054560"/>
    </source>
</evidence>